<dbReference type="Gene3D" id="3.30.200.20">
    <property type="entry name" value="Phosphorylase Kinase, domain 1"/>
    <property type="match status" value="1"/>
</dbReference>
<feature type="domain" description="CCHC-type" evidence="22">
    <location>
        <begin position="764"/>
        <end position="778"/>
    </location>
</feature>
<dbReference type="PANTHER" id="PTHR47973">
    <property type="entry name" value="CYSTEINE-RICH RECEPTOR-LIKE PROTEIN KINASE 3"/>
    <property type="match status" value="1"/>
</dbReference>
<feature type="region of interest" description="Disordered" evidence="20">
    <location>
        <begin position="153"/>
        <end position="214"/>
    </location>
</feature>
<keyword evidence="7 18" id="KW-0547">Nucleotide-binding</keyword>
<keyword evidence="4" id="KW-0808">Transferase</keyword>
<keyword evidence="15" id="KW-0234">DNA repair</keyword>
<evidence type="ECO:0000256" key="18">
    <source>
        <dbReference type="PROSITE-ProRule" id="PRU10141"/>
    </source>
</evidence>
<dbReference type="GO" id="GO:0006260">
    <property type="term" value="P:DNA replication"/>
    <property type="evidence" value="ECO:0007669"/>
    <property type="project" value="UniProtKB-KW"/>
</dbReference>
<comment type="similarity">
    <text evidence="2 19">Belongs to the replication factor A protein 1 family.</text>
</comment>
<dbReference type="CDD" id="cd04475">
    <property type="entry name" value="RPA1_DBD_B"/>
    <property type="match status" value="1"/>
</dbReference>
<dbReference type="InterPro" id="IPR008271">
    <property type="entry name" value="Ser/Thr_kinase_AS"/>
</dbReference>
<comment type="subcellular location">
    <subcellularLocation>
        <location evidence="1 19">Nucleus</location>
    </subcellularLocation>
</comment>
<dbReference type="InterPro" id="IPR017441">
    <property type="entry name" value="Protein_kinase_ATP_BS"/>
</dbReference>
<evidence type="ECO:0000256" key="2">
    <source>
        <dbReference type="ARBA" id="ARBA00005690"/>
    </source>
</evidence>
<dbReference type="InterPro" id="IPR000719">
    <property type="entry name" value="Prot_kinase_dom"/>
</dbReference>
<evidence type="ECO:0000259" key="22">
    <source>
        <dbReference type="PROSITE" id="PS50158"/>
    </source>
</evidence>
<feature type="domain" description="Protein kinase" evidence="21">
    <location>
        <begin position="985"/>
        <end position="1278"/>
    </location>
</feature>
<keyword evidence="9 17" id="KW-0863">Zinc-finger</keyword>
<dbReference type="InterPro" id="IPR031657">
    <property type="entry name" value="REPA_OB_2"/>
</dbReference>
<dbReference type="GO" id="GO:0006281">
    <property type="term" value="P:DNA repair"/>
    <property type="evidence" value="ECO:0007669"/>
    <property type="project" value="UniProtKB-KW"/>
</dbReference>
<keyword evidence="14" id="KW-0233">DNA recombination</keyword>
<keyword evidence="8" id="KW-0227">DNA damage</keyword>
<dbReference type="SUPFAM" id="SSF57756">
    <property type="entry name" value="Retrovirus zinc finger-like domains"/>
    <property type="match status" value="1"/>
</dbReference>
<dbReference type="Gramene" id="evm.model.ctgX94.2">
    <property type="protein sequence ID" value="cds.evm.model.ctgX94.2"/>
    <property type="gene ID" value="evm.TU.ctgX94.2"/>
</dbReference>
<dbReference type="CDD" id="cd04474">
    <property type="entry name" value="RPA1_DBD_A"/>
    <property type="match status" value="1"/>
</dbReference>
<dbReference type="GO" id="GO:0003677">
    <property type="term" value="F:DNA binding"/>
    <property type="evidence" value="ECO:0007669"/>
    <property type="project" value="UniProtKB-KW"/>
</dbReference>
<dbReference type="Pfam" id="PF08646">
    <property type="entry name" value="Rep_fac-A_C"/>
    <property type="match status" value="1"/>
</dbReference>
<evidence type="ECO:0000256" key="15">
    <source>
        <dbReference type="ARBA" id="ARBA00023204"/>
    </source>
</evidence>
<evidence type="ECO:0000256" key="7">
    <source>
        <dbReference type="ARBA" id="ARBA00022741"/>
    </source>
</evidence>
<keyword evidence="11 19" id="KW-0862">Zinc</keyword>
<dbReference type="Gene3D" id="1.10.510.10">
    <property type="entry name" value="Transferase(Phosphotransferase) domain 1"/>
    <property type="match status" value="1"/>
</dbReference>
<name>A0A803QSW4_CANSA</name>
<keyword evidence="10" id="KW-0418">Kinase</keyword>
<dbReference type="InterPro" id="IPR011009">
    <property type="entry name" value="Kinase-like_dom_sf"/>
</dbReference>
<dbReference type="InterPro" id="IPR013955">
    <property type="entry name" value="Rep_factor-A_C"/>
</dbReference>
<proteinExistence type="inferred from homology"/>
<feature type="domain" description="CCHC-type" evidence="22">
    <location>
        <begin position="720"/>
        <end position="735"/>
    </location>
</feature>
<dbReference type="PROSITE" id="PS50011">
    <property type="entry name" value="PROTEIN_KINASE_DOM"/>
    <property type="match status" value="1"/>
</dbReference>
<dbReference type="SUPFAM" id="SSF50249">
    <property type="entry name" value="Nucleic acid-binding proteins"/>
    <property type="match status" value="3"/>
</dbReference>
<dbReference type="Proteomes" id="UP000596661">
    <property type="component" value="Unassembled WGS sequence"/>
</dbReference>
<dbReference type="GO" id="GO:0005634">
    <property type="term" value="C:nucleus"/>
    <property type="evidence" value="ECO:0007669"/>
    <property type="project" value="UniProtKB-SubCell"/>
</dbReference>
<evidence type="ECO:0000256" key="5">
    <source>
        <dbReference type="ARBA" id="ARBA00022705"/>
    </source>
</evidence>
<dbReference type="FunFam" id="2.40.50.140:FF:000090">
    <property type="entry name" value="Replication protein A subunit"/>
    <property type="match status" value="1"/>
</dbReference>
<evidence type="ECO:0000256" key="1">
    <source>
        <dbReference type="ARBA" id="ARBA00004123"/>
    </source>
</evidence>
<dbReference type="PROSITE" id="PS00107">
    <property type="entry name" value="PROTEIN_KINASE_ATP"/>
    <property type="match status" value="1"/>
</dbReference>
<dbReference type="CDD" id="cd14066">
    <property type="entry name" value="STKc_IRAK"/>
    <property type="match status" value="1"/>
</dbReference>
<dbReference type="EnsemblPlants" id="evm.model.ctgX94.2">
    <property type="protein sequence ID" value="cds.evm.model.ctgX94.2"/>
    <property type="gene ID" value="evm.TU.ctgX94.2"/>
</dbReference>
<dbReference type="SMART" id="SM00220">
    <property type="entry name" value="S_TKc"/>
    <property type="match status" value="1"/>
</dbReference>
<dbReference type="InterPro" id="IPR001245">
    <property type="entry name" value="Ser-Thr/Tyr_kinase_cat_dom"/>
</dbReference>
<evidence type="ECO:0000256" key="16">
    <source>
        <dbReference type="ARBA" id="ARBA00023242"/>
    </source>
</evidence>
<evidence type="ECO:0000256" key="4">
    <source>
        <dbReference type="ARBA" id="ARBA00022679"/>
    </source>
</evidence>
<evidence type="ECO:0000256" key="20">
    <source>
        <dbReference type="SAM" id="MobiDB-lite"/>
    </source>
</evidence>
<dbReference type="NCBIfam" id="TIGR00617">
    <property type="entry name" value="rpa1"/>
    <property type="match status" value="1"/>
</dbReference>
<dbReference type="InterPro" id="IPR004591">
    <property type="entry name" value="Rfa1"/>
</dbReference>
<feature type="binding site" evidence="18">
    <location>
        <position position="1013"/>
    </location>
    <ligand>
        <name>ATP</name>
        <dbReference type="ChEBI" id="CHEBI:30616"/>
    </ligand>
</feature>
<dbReference type="Pfam" id="PF00098">
    <property type="entry name" value="zf-CCHC"/>
    <property type="match status" value="1"/>
</dbReference>
<evidence type="ECO:0000256" key="17">
    <source>
        <dbReference type="PROSITE-ProRule" id="PRU00047"/>
    </source>
</evidence>
<dbReference type="InterPro" id="IPR047192">
    <property type="entry name" value="Euk_RPA1_DBD_C"/>
</dbReference>
<dbReference type="FunFam" id="3.30.200.20:FF:000406">
    <property type="entry name" value="PTI1-like tyrosine-protein kinase At3g15890"/>
    <property type="match status" value="1"/>
</dbReference>
<dbReference type="Pfam" id="PF07714">
    <property type="entry name" value="PK_Tyr_Ser-Thr"/>
    <property type="match status" value="1"/>
</dbReference>
<dbReference type="PROSITE" id="PS00108">
    <property type="entry name" value="PROTEIN_KINASE_ST"/>
    <property type="match status" value="1"/>
</dbReference>
<dbReference type="InterPro" id="IPR036875">
    <property type="entry name" value="Znf_CCHC_sf"/>
</dbReference>
<keyword evidence="12 18" id="KW-0067">ATP-binding</keyword>
<accession>A0A803QSW4</accession>
<dbReference type="Pfam" id="PF01336">
    <property type="entry name" value="tRNA_anti-codon"/>
    <property type="match status" value="1"/>
</dbReference>
<dbReference type="InterPro" id="IPR052059">
    <property type="entry name" value="CR_Ser/Thr_kinase"/>
</dbReference>
<evidence type="ECO:0000256" key="19">
    <source>
        <dbReference type="RuleBase" id="RU364130"/>
    </source>
</evidence>
<dbReference type="InterPro" id="IPR012340">
    <property type="entry name" value="NA-bd_OB-fold"/>
</dbReference>
<dbReference type="GO" id="GO:0006310">
    <property type="term" value="P:DNA recombination"/>
    <property type="evidence" value="ECO:0007669"/>
    <property type="project" value="UniProtKB-KW"/>
</dbReference>
<evidence type="ECO:0000256" key="10">
    <source>
        <dbReference type="ARBA" id="ARBA00022777"/>
    </source>
</evidence>
<dbReference type="Gene3D" id="2.40.50.140">
    <property type="entry name" value="Nucleic acid-binding proteins"/>
    <property type="match status" value="3"/>
</dbReference>
<comment type="subunit">
    <text evidence="19">Heterotrimer of RPA1, RPA2 and RPA3 (canonical replication protein A complex).</text>
</comment>
<protein>
    <recommendedName>
        <fullName evidence="19">Replication protein A subunit</fullName>
    </recommendedName>
</protein>
<evidence type="ECO:0000256" key="14">
    <source>
        <dbReference type="ARBA" id="ARBA00023172"/>
    </source>
</evidence>
<evidence type="ECO:0000256" key="9">
    <source>
        <dbReference type="ARBA" id="ARBA00022771"/>
    </source>
</evidence>
<keyword evidence="16 19" id="KW-0539">Nucleus</keyword>
<comment type="function">
    <text evidence="19">Component of the replication protein A complex (RPA) required for DNA recombination, repair and replication. The activity of RPA is mediated by single-stranded DNA binding and protein interactions. Probably involved in repair of double-strand DNA breaks (DSBs) induced by genotoxic stresses.</text>
</comment>
<dbReference type="InterPro" id="IPR001878">
    <property type="entry name" value="Znf_CCHC"/>
</dbReference>
<dbReference type="Pfam" id="PF16900">
    <property type="entry name" value="REPA_OB_2"/>
    <property type="match status" value="1"/>
</dbReference>
<dbReference type="FunFam" id="2.40.50.140:FF:000064">
    <property type="entry name" value="Replication protein A subunit"/>
    <property type="match status" value="1"/>
</dbReference>
<dbReference type="SUPFAM" id="SSF56112">
    <property type="entry name" value="Protein kinase-like (PK-like)"/>
    <property type="match status" value="1"/>
</dbReference>
<evidence type="ECO:0000256" key="6">
    <source>
        <dbReference type="ARBA" id="ARBA00022723"/>
    </source>
</evidence>
<reference evidence="23" key="1">
    <citation type="submission" date="2021-03" db="UniProtKB">
        <authorList>
            <consortium name="EnsemblPlants"/>
        </authorList>
    </citation>
    <scope>IDENTIFICATION</scope>
</reference>
<dbReference type="GO" id="GO:0008270">
    <property type="term" value="F:zinc ion binding"/>
    <property type="evidence" value="ECO:0007669"/>
    <property type="project" value="UniProtKB-KW"/>
</dbReference>
<organism evidence="23 24">
    <name type="scientific">Cannabis sativa</name>
    <name type="common">Hemp</name>
    <name type="synonym">Marijuana</name>
    <dbReference type="NCBI Taxonomy" id="3483"/>
    <lineage>
        <taxon>Eukaryota</taxon>
        <taxon>Viridiplantae</taxon>
        <taxon>Streptophyta</taxon>
        <taxon>Embryophyta</taxon>
        <taxon>Tracheophyta</taxon>
        <taxon>Spermatophyta</taxon>
        <taxon>Magnoliopsida</taxon>
        <taxon>eudicotyledons</taxon>
        <taxon>Gunneridae</taxon>
        <taxon>Pentapetalae</taxon>
        <taxon>rosids</taxon>
        <taxon>fabids</taxon>
        <taxon>Rosales</taxon>
        <taxon>Cannabaceae</taxon>
        <taxon>Cannabis</taxon>
    </lineage>
</organism>
<keyword evidence="5 19" id="KW-0235">DNA replication</keyword>
<evidence type="ECO:0000256" key="12">
    <source>
        <dbReference type="ARBA" id="ARBA00022840"/>
    </source>
</evidence>
<keyword evidence="3" id="KW-0723">Serine/threonine-protein kinase</keyword>
<evidence type="ECO:0000256" key="13">
    <source>
        <dbReference type="ARBA" id="ARBA00023125"/>
    </source>
</evidence>
<evidence type="ECO:0000313" key="23">
    <source>
        <dbReference type="EnsemblPlants" id="cds.evm.model.ctgX94.2"/>
    </source>
</evidence>
<dbReference type="FunFam" id="2.40.50.140:FF:000041">
    <property type="entry name" value="Replication protein A subunit"/>
    <property type="match status" value="1"/>
</dbReference>
<keyword evidence="6 19" id="KW-0479">Metal-binding</keyword>
<dbReference type="Gene3D" id="4.10.60.10">
    <property type="entry name" value="Zinc finger, CCHC-type"/>
    <property type="match status" value="1"/>
</dbReference>
<keyword evidence="24" id="KW-1185">Reference proteome</keyword>
<dbReference type="GO" id="GO:0005524">
    <property type="term" value="F:ATP binding"/>
    <property type="evidence" value="ECO:0007669"/>
    <property type="project" value="UniProtKB-UniRule"/>
</dbReference>
<dbReference type="FunFam" id="1.10.510.10:FF:000317">
    <property type="entry name" value="PTI1-like tyrosine-protein kinase At3g15890"/>
    <property type="match status" value="1"/>
</dbReference>
<dbReference type="InterPro" id="IPR004365">
    <property type="entry name" value="NA-bd_OB_tRNA"/>
</dbReference>
<dbReference type="PROSITE" id="PS50158">
    <property type="entry name" value="ZF_CCHC"/>
    <property type="match status" value="2"/>
</dbReference>
<evidence type="ECO:0000256" key="8">
    <source>
        <dbReference type="ARBA" id="ARBA00022763"/>
    </source>
</evidence>
<keyword evidence="13 19" id="KW-0238">DNA-binding</keyword>
<evidence type="ECO:0000256" key="3">
    <source>
        <dbReference type="ARBA" id="ARBA00022527"/>
    </source>
</evidence>
<dbReference type="SMART" id="SM00343">
    <property type="entry name" value="ZnF_C2HC"/>
    <property type="match status" value="2"/>
</dbReference>
<evidence type="ECO:0000313" key="24">
    <source>
        <dbReference type="Proteomes" id="UP000596661"/>
    </source>
</evidence>
<evidence type="ECO:0000259" key="21">
    <source>
        <dbReference type="PROSITE" id="PS50011"/>
    </source>
</evidence>
<sequence>MAVTLTEGAITRICTEEFRKEDNWKPVVQILDLRMVNTQGGQPVPPEKERIIIIVDLELVLETCDLIGEPELVTRPGISPTSGLVTGNAQSTGVSSFSAGAVNETVVGMSMDNTRMNQSFGSPYSSNFDSGRYGTNNMPSMYAKSELGDRPYSYQNTGVGEPAPISGSYGNQNLGFRSPRPEVSRPPLNSYGRTPPVSYQQPPPNSYGRTAQPAYQSPPPMYSNRGPVAKNEAPARIIPISALNPYQGRWTIKARVTAKGELRHYNNARGDGKVFSFDLLDSEGGEIRATCFNAVADQFYNQIEVGRIYMISKGSLKPAQKNFNHLRNDQEIFLESTSTIQPCFEDDNKIPQQQFHFCSISDVEGMENNNIVDLIGVVSSISPATTLMRKNGTETQKRALHLKDMSGRSVELTLWGGFCNAEGQRLQNMCDSGVFPVLAVKFGRISDFNGKVVGTISSSQLFIEPDFPEAHSLKEWFDKEGKNAPSVSISRDLVGSGRTDVRKTISQIKDEKLGTSEKPDWITVSATVSFIKVDNFCYTACPLMIGDRQCNKKVTNNGDGKWRCERCDQCIEACDYRYILQLQIQDHTGLTWATAFQEGGDEIMGVSAKDLYFLKFEDQDEDKFAEIIRKVLFTKFTFKLKIKEETYSDEQRVKSTVMKAEKVETFTSNPGLTTPVDLGNMGSAGREYVASANQVGQYGNQYSGGSRLSAPTSSGSYLSCNSCGATGHSSMNCPSIVNGPGQPLGGGYSNRPSSGQVGNVSGECFKCHQTGHWARDCPGPESLLHLMEAVFLEDTEEDSPNNMLVAFEKLALTMWTSFLTRGKKKDNPEVPHPMSVDMVLMALPSVQIDRRELPGRQGLPVLPWLAGAACVSTGGVFTYSQAWPIKDWSLGDLLSDAPRRKFTLLVGQRCTIKGLAGQRLAKVSCGVQGLLHVGQALTTRCQWWINPCRDVEKEESKTRENSSVNRDYSWERYSLKELVHATNNFHENHKIGEGGFGSVFRGQTSKGVEIAVKRLKMMTAKAEMEFAVEVEMLGRVRHKNLLGLRGYHAGGEERLIVFDYMPNHNLITHLHGSLASDCLLDWSRRINIIIGSAEGLAYLHCELSPHMIHRDIKASNVLLDINFEPKVADFGFAKLIPDGITHMTTRVKGTLGYLAPEYAMWGKVSESCDVYSFGILLLEIVSGKKPLEKLSKGVKRDIVQWVTPHLQMDDFDHIADPRLKGKFDLYQLKSVVLLAMKCTDNSPDNRPTMLEVVEWLKRSTSLVVLKKNIKDIDDHEYYEEEEETDKTDTY</sequence>
<dbReference type="CDD" id="cd04476">
    <property type="entry name" value="RPA1_DBD_C"/>
    <property type="match status" value="1"/>
</dbReference>
<evidence type="ECO:0000256" key="11">
    <source>
        <dbReference type="ARBA" id="ARBA00022833"/>
    </source>
</evidence>
<dbReference type="GO" id="GO:0004672">
    <property type="term" value="F:protein kinase activity"/>
    <property type="evidence" value="ECO:0007669"/>
    <property type="project" value="InterPro"/>
</dbReference>